<dbReference type="KEGG" id="vfl:AL536_05305"/>
<evidence type="ECO:0000313" key="2">
    <source>
        <dbReference type="EMBL" id="SUQ26225.1"/>
    </source>
</evidence>
<gene>
    <name evidence="1" type="ORF">AL536_05305</name>
    <name evidence="2" type="ORF">NCTC11327_03085</name>
</gene>
<evidence type="ECO:0000313" key="4">
    <source>
        <dbReference type="Proteomes" id="UP000254626"/>
    </source>
</evidence>
<reference evidence="1" key="2">
    <citation type="submission" date="2018-01" db="EMBL/GenBank/DDBJ databases">
        <title>FDA dAtabase for Regulatory Grade micrObial Sequences (FDA-ARGOS): Supporting development and validation of Infectious Disease Dx tests.</title>
        <authorList>
            <person name="Hoffmann M."/>
            <person name="Allard M."/>
            <person name="Evans P."/>
            <person name="Brown E."/>
            <person name="Tallon L."/>
            <person name="Sadzewicz L."/>
            <person name="Sengamalay N."/>
            <person name="Ott S."/>
            <person name="Godinez A."/>
            <person name="Nagaraj S."/>
            <person name="Vyas G."/>
            <person name="Aluvathingal J."/>
            <person name="Nadendla S."/>
            <person name="Geyer C."/>
            <person name="Sichtig H."/>
        </authorList>
    </citation>
    <scope>NUCLEOTIDE SEQUENCE</scope>
    <source>
        <strain evidence="1">ATCC 33809</strain>
    </source>
</reference>
<dbReference type="GeneID" id="29384345"/>
<dbReference type="Proteomes" id="UP000057088">
    <property type="component" value="Chromosome 1"/>
</dbReference>
<dbReference type="AlphaFoldDB" id="A0AAX2LSE5"/>
<protein>
    <submittedName>
        <fullName evidence="1">DUF1993 domain-containing protein</fullName>
    </submittedName>
    <submittedName>
        <fullName evidence="2">Uncharacterized protein conserved in bacteria</fullName>
    </submittedName>
</protein>
<keyword evidence="3" id="KW-1185">Reference proteome</keyword>
<dbReference type="SUPFAM" id="SSF109854">
    <property type="entry name" value="DinB/YfiT-like putative metalloenzymes"/>
    <property type="match status" value="1"/>
</dbReference>
<dbReference type="PANTHER" id="PTHR36922:SF1">
    <property type="entry name" value="DUF1993 DOMAIN-CONTAINING PROTEIN"/>
    <property type="match status" value="1"/>
</dbReference>
<dbReference type="Gene3D" id="1.20.120.450">
    <property type="entry name" value="dinb family like domain"/>
    <property type="match status" value="1"/>
</dbReference>
<dbReference type="Proteomes" id="UP000254626">
    <property type="component" value="Unassembled WGS sequence"/>
</dbReference>
<reference evidence="2 4" key="3">
    <citation type="submission" date="2018-06" db="EMBL/GenBank/DDBJ databases">
        <authorList>
            <consortium name="Pathogen Informatics"/>
            <person name="Doyle S."/>
        </authorList>
    </citation>
    <scope>NUCLEOTIDE SEQUENCE [LARGE SCALE GENOMIC DNA]</scope>
    <source>
        <strain evidence="2 4">NCTC11327</strain>
    </source>
</reference>
<dbReference type="EMBL" id="CP014034">
    <property type="protein sequence ID" value="AMF92886.1"/>
    <property type="molecule type" value="Genomic_DNA"/>
</dbReference>
<reference evidence="3" key="1">
    <citation type="submission" date="2015-12" db="EMBL/GenBank/DDBJ databases">
        <title>FDA dAtabase for Regulatory Grade micrObial Sequences (FDA-ARGOS): Supporting development and validation of Infectious Disease Dx tests.</title>
        <authorList>
            <person name="Hoffmann M."/>
            <person name="Allard M."/>
            <person name="Evans P."/>
            <person name="Brown E."/>
            <person name="Tallon L.J."/>
            <person name="Sadzewicz L."/>
            <person name="Sengamalay N."/>
            <person name="Ott S."/>
            <person name="Godinez A."/>
            <person name="Nagaraj S."/>
            <person name="Vyas G."/>
            <person name="Aluvathingal J."/>
            <person name="Nadendla S."/>
            <person name="Geyer C."/>
            <person name="Sichtig H."/>
        </authorList>
    </citation>
    <scope>NUCLEOTIDE SEQUENCE [LARGE SCALE GENOMIC DNA]</scope>
    <source>
        <strain evidence="3">ATCC 33809</strain>
    </source>
</reference>
<proteinExistence type="predicted"/>
<dbReference type="RefSeq" id="WP_061055818.1">
    <property type="nucleotide sequence ID" value="NZ_CABLBX010000010.1"/>
</dbReference>
<dbReference type="PANTHER" id="PTHR36922">
    <property type="entry name" value="BLL2446 PROTEIN"/>
    <property type="match status" value="1"/>
</dbReference>
<dbReference type="EMBL" id="UHIP01000002">
    <property type="protein sequence ID" value="SUQ26225.1"/>
    <property type="molecule type" value="Genomic_DNA"/>
</dbReference>
<dbReference type="InterPro" id="IPR018531">
    <property type="entry name" value="DUF1993"/>
</dbReference>
<organism evidence="2 4">
    <name type="scientific">Vibrio fluvialis</name>
    <dbReference type="NCBI Taxonomy" id="676"/>
    <lineage>
        <taxon>Bacteria</taxon>
        <taxon>Pseudomonadati</taxon>
        <taxon>Pseudomonadota</taxon>
        <taxon>Gammaproteobacteria</taxon>
        <taxon>Vibrionales</taxon>
        <taxon>Vibrionaceae</taxon>
        <taxon>Vibrio</taxon>
    </lineage>
</organism>
<dbReference type="InterPro" id="IPR034660">
    <property type="entry name" value="DinB/YfiT-like"/>
</dbReference>
<evidence type="ECO:0000313" key="1">
    <source>
        <dbReference type="EMBL" id="AMF92886.1"/>
    </source>
</evidence>
<name>A0AAX2LSE5_VIBFL</name>
<sequence>MDGDIKALLMRYLTQLDTVVEKIPPELFATALADDMFSLEMNAKIAANFALRGYCPLARVEEVSFFTSQAGKQTVRQQIAQTLAYLAAEPALLHWQDDRVLKDNAGETTIALAPFEFFHHYIVPNMLFHLSMVYAIARANGVALSKGDMDGLHRYSPGFSFLPK</sequence>
<dbReference type="Pfam" id="PF09351">
    <property type="entry name" value="DUF1993"/>
    <property type="match status" value="1"/>
</dbReference>
<evidence type="ECO:0000313" key="3">
    <source>
        <dbReference type="Proteomes" id="UP000057088"/>
    </source>
</evidence>
<accession>A0AAX2LSE5</accession>